<organism evidence="2 3">
    <name type="scientific">Necator americanus</name>
    <name type="common">Human hookworm</name>
    <dbReference type="NCBI Taxonomy" id="51031"/>
    <lineage>
        <taxon>Eukaryota</taxon>
        <taxon>Metazoa</taxon>
        <taxon>Ecdysozoa</taxon>
        <taxon>Nematoda</taxon>
        <taxon>Chromadorea</taxon>
        <taxon>Rhabditida</taxon>
        <taxon>Rhabditina</taxon>
        <taxon>Rhabditomorpha</taxon>
        <taxon>Strongyloidea</taxon>
        <taxon>Ancylostomatidae</taxon>
        <taxon>Bunostominae</taxon>
        <taxon>Necator</taxon>
    </lineage>
</organism>
<evidence type="ECO:0000256" key="1">
    <source>
        <dbReference type="SAM" id="MobiDB-lite"/>
    </source>
</evidence>
<evidence type="ECO:0000313" key="2">
    <source>
        <dbReference type="EMBL" id="ETN86484.1"/>
    </source>
</evidence>
<feature type="region of interest" description="Disordered" evidence="1">
    <location>
        <begin position="227"/>
        <end position="279"/>
    </location>
</feature>
<protein>
    <submittedName>
        <fullName evidence="2">Uncharacterized protein</fullName>
    </submittedName>
</protein>
<dbReference type="Gene3D" id="1.10.490.10">
    <property type="entry name" value="Globins"/>
    <property type="match status" value="1"/>
</dbReference>
<name>W2TXS7_NECAM</name>
<accession>W2TXS7</accession>
<dbReference type="GO" id="GO:0020037">
    <property type="term" value="F:heme binding"/>
    <property type="evidence" value="ECO:0007669"/>
    <property type="project" value="InterPro"/>
</dbReference>
<dbReference type="KEGG" id="nai:NECAME_16309"/>
<proteinExistence type="predicted"/>
<dbReference type="OMA" id="AVHKAHT"/>
<feature type="compositionally biased region" description="Polar residues" evidence="1">
    <location>
        <begin position="249"/>
        <end position="264"/>
    </location>
</feature>
<keyword evidence="3" id="KW-1185">Reference proteome</keyword>
<dbReference type="AlphaFoldDB" id="W2TXS7"/>
<dbReference type="OrthoDB" id="5814999at2759"/>
<sequence>MGSDSSKLRSSSSTHENLPSIKLPASASYYEGMYTHNSITRDGNELISGNCDAVSRSRNGSTCSRNGQKHPLSLKMRRLISSCFSNPHEMLGKRIMKRACDLKDEFATFYTSLELEQREELEENIKILLKKVVTNIDFVDEVTRLSEEFGQRFVELRSLGFRADYFAILADATIKECTHLDSAVHKAHTTTQAFSQFGALVFSSVRDGFYTEIRRIRRASNSFSIGSNSSTRRKNLSDGDGVRSRGGSPRTSFSRSGTPRSGSPESAEENPFEEYGHDIFLKPPTRNMLTARSY</sequence>
<dbReference type="Proteomes" id="UP000053676">
    <property type="component" value="Unassembled WGS sequence"/>
</dbReference>
<reference evidence="3" key="1">
    <citation type="journal article" date="2014" name="Nat. Genet.">
        <title>Genome of the human hookworm Necator americanus.</title>
        <authorList>
            <person name="Tang Y.T."/>
            <person name="Gao X."/>
            <person name="Rosa B.A."/>
            <person name="Abubucker S."/>
            <person name="Hallsworth-Pepin K."/>
            <person name="Martin J."/>
            <person name="Tyagi R."/>
            <person name="Heizer E."/>
            <person name="Zhang X."/>
            <person name="Bhonagiri-Palsikar V."/>
            <person name="Minx P."/>
            <person name="Warren W.C."/>
            <person name="Wang Q."/>
            <person name="Zhan B."/>
            <person name="Hotez P.J."/>
            <person name="Sternberg P.W."/>
            <person name="Dougall A."/>
            <person name="Gaze S.T."/>
            <person name="Mulvenna J."/>
            <person name="Sotillo J."/>
            <person name="Ranganathan S."/>
            <person name="Rabelo E.M."/>
            <person name="Wilson R.K."/>
            <person name="Felgner P.L."/>
            <person name="Bethony J."/>
            <person name="Hawdon J.M."/>
            <person name="Gasser R.B."/>
            <person name="Loukas A."/>
            <person name="Mitreva M."/>
        </authorList>
    </citation>
    <scope>NUCLEOTIDE SEQUENCE [LARGE SCALE GENOMIC DNA]</scope>
</reference>
<dbReference type="GO" id="GO:0019825">
    <property type="term" value="F:oxygen binding"/>
    <property type="evidence" value="ECO:0007669"/>
    <property type="project" value="InterPro"/>
</dbReference>
<gene>
    <name evidence="2" type="ORF">NECAME_16309</name>
</gene>
<dbReference type="EMBL" id="KI657548">
    <property type="protein sequence ID" value="ETN86484.1"/>
    <property type="molecule type" value="Genomic_DNA"/>
</dbReference>
<evidence type="ECO:0000313" key="3">
    <source>
        <dbReference type="Proteomes" id="UP000053676"/>
    </source>
</evidence>
<dbReference type="InterPro" id="IPR012292">
    <property type="entry name" value="Globin/Proto"/>
</dbReference>